<evidence type="ECO:0000313" key="3">
    <source>
        <dbReference type="Proteomes" id="UP000326759"/>
    </source>
</evidence>
<dbReference type="GO" id="GO:0005506">
    <property type="term" value="F:iron ion binding"/>
    <property type="evidence" value="ECO:0007669"/>
    <property type="project" value="InterPro"/>
</dbReference>
<comment type="caution">
    <text evidence="2">The sequence shown here is derived from an EMBL/GenBank/DDBJ whole genome shotgun (WGS) entry which is preliminary data.</text>
</comment>
<name>A0A5N5TBG0_9CRUS</name>
<dbReference type="Proteomes" id="UP000326759">
    <property type="component" value="Unassembled WGS sequence"/>
</dbReference>
<dbReference type="Pfam" id="PF02738">
    <property type="entry name" value="MoCoBD_1"/>
    <property type="match status" value="1"/>
</dbReference>
<dbReference type="Pfam" id="PF01315">
    <property type="entry name" value="Ald_Xan_dh_C"/>
    <property type="match status" value="1"/>
</dbReference>
<dbReference type="EMBL" id="SEYY01004194">
    <property type="protein sequence ID" value="KAB7503921.1"/>
    <property type="molecule type" value="Genomic_DNA"/>
</dbReference>
<dbReference type="SUPFAM" id="SSF56003">
    <property type="entry name" value="Molybdenum cofactor-binding domain"/>
    <property type="match status" value="1"/>
</dbReference>
<evidence type="ECO:0000259" key="1">
    <source>
        <dbReference type="SMART" id="SM01008"/>
    </source>
</evidence>
<dbReference type="OrthoDB" id="8300278at2759"/>
<dbReference type="InterPro" id="IPR037165">
    <property type="entry name" value="AldOxase/xan_DH_Mopterin-bd_sf"/>
</dbReference>
<dbReference type="AlphaFoldDB" id="A0A5N5TBG0"/>
<keyword evidence="3" id="KW-1185">Reference proteome</keyword>
<proteinExistence type="predicted"/>
<dbReference type="PANTHER" id="PTHR45444">
    <property type="entry name" value="XANTHINE DEHYDROGENASE"/>
    <property type="match status" value="1"/>
</dbReference>
<protein>
    <submittedName>
        <fullName evidence="2">Putative aldehyde oxidase 4</fullName>
    </submittedName>
</protein>
<dbReference type="GO" id="GO:0016491">
    <property type="term" value="F:oxidoreductase activity"/>
    <property type="evidence" value="ECO:0007669"/>
    <property type="project" value="InterPro"/>
</dbReference>
<dbReference type="InterPro" id="IPR000674">
    <property type="entry name" value="Ald_Oxase/Xan_DH_a/b"/>
</dbReference>
<dbReference type="InterPro" id="IPR008274">
    <property type="entry name" value="AldOxase/xan_DH_MoCoBD1"/>
</dbReference>
<dbReference type="Gene3D" id="3.90.1170.50">
    <property type="entry name" value="Aldehyde oxidase/xanthine dehydrogenase, a/b hammerhead"/>
    <property type="match status" value="1"/>
</dbReference>
<sequence length="167" mass="19492">MVNIIRVIWCESEPKFYIYLLVFFILPNYEELHFEESLYIFETAEQNKFGYIVQDEEVFATEEVRCVGQIIGIVLAESRDLAEEAKRAVKVYYEETTPPIFSIEEAIEANSVWEPIKLETGNLEEGFQNSKHVLEGESRTGFQEHFYMETNVHIAVPYDNNELHLIG</sequence>
<organism evidence="2 3">
    <name type="scientific">Armadillidium nasatum</name>
    <dbReference type="NCBI Taxonomy" id="96803"/>
    <lineage>
        <taxon>Eukaryota</taxon>
        <taxon>Metazoa</taxon>
        <taxon>Ecdysozoa</taxon>
        <taxon>Arthropoda</taxon>
        <taxon>Crustacea</taxon>
        <taxon>Multicrustacea</taxon>
        <taxon>Malacostraca</taxon>
        <taxon>Eumalacostraca</taxon>
        <taxon>Peracarida</taxon>
        <taxon>Isopoda</taxon>
        <taxon>Oniscidea</taxon>
        <taxon>Crinocheta</taxon>
        <taxon>Armadillidiidae</taxon>
        <taxon>Armadillidium</taxon>
    </lineage>
</organism>
<dbReference type="Gene3D" id="3.30.365.10">
    <property type="entry name" value="Aldehyde oxidase/xanthine dehydrogenase, molybdopterin binding domain"/>
    <property type="match status" value="1"/>
</dbReference>
<dbReference type="PANTHER" id="PTHR45444:SF3">
    <property type="entry name" value="XANTHINE DEHYDROGENASE"/>
    <property type="match status" value="1"/>
</dbReference>
<dbReference type="InterPro" id="IPR016208">
    <property type="entry name" value="Ald_Oxase/xanthine_DH-like"/>
</dbReference>
<dbReference type="SMART" id="SM01008">
    <property type="entry name" value="Ald_Xan_dh_C"/>
    <property type="match status" value="1"/>
</dbReference>
<dbReference type="InterPro" id="IPR036856">
    <property type="entry name" value="Ald_Oxase/Xan_DH_a/b_sf"/>
</dbReference>
<gene>
    <name evidence="2" type="ORF">Anas_11403</name>
</gene>
<dbReference type="SUPFAM" id="SSF54665">
    <property type="entry name" value="CO dehydrogenase molybdoprotein N-domain-like"/>
    <property type="match status" value="1"/>
</dbReference>
<evidence type="ECO:0000313" key="2">
    <source>
        <dbReference type="EMBL" id="KAB7503921.1"/>
    </source>
</evidence>
<feature type="domain" description="Aldehyde oxidase/xanthine dehydrogenase a/b hammerhead" evidence="1">
    <location>
        <begin position="11"/>
        <end position="97"/>
    </location>
</feature>
<reference evidence="2 3" key="1">
    <citation type="journal article" date="2019" name="PLoS Biol.">
        <title>Sex chromosomes control vertical transmission of feminizing Wolbachia symbionts in an isopod.</title>
        <authorList>
            <person name="Becking T."/>
            <person name="Chebbi M.A."/>
            <person name="Giraud I."/>
            <person name="Moumen B."/>
            <person name="Laverre T."/>
            <person name="Caubet Y."/>
            <person name="Peccoud J."/>
            <person name="Gilbert C."/>
            <person name="Cordaux R."/>
        </authorList>
    </citation>
    <scope>NUCLEOTIDE SEQUENCE [LARGE SCALE GENOMIC DNA]</scope>
    <source>
        <strain evidence="2">ANa2</strain>
        <tissue evidence="2">Whole body excluding digestive tract and cuticle</tissue>
    </source>
</reference>
<accession>A0A5N5TBG0</accession>